<dbReference type="InterPro" id="IPR002878">
    <property type="entry name" value="ChsH2_C"/>
</dbReference>
<organism evidence="3 4">
    <name type="scientific">Prauserella endophytica</name>
    <dbReference type="NCBI Taxonomy" id="1592324"/>
    <lineage>
        <taxon>Bacteria</taxon>
        <taxon>Bacillati</taxon>
        <taxon>Actinomycetota</taxon>
        <taxon>Actinomycetes</taxon>
        <taxon>Pseudonocardiales</taxon>
        <taxon>Pseudonocardiaceae</taxon>
        <taxon>Prauserella</taxon>
        <taxon>Prauserella coralliicola group</taxon>
    </lineage>
</organism>
<evidence type="ECO:0000259" key="2">
    <source>
        <dbReference type="Pfam" id="PF12172"/>
    </source>
</evidence>
<dbReference type="RefSeq" id="WP_137095884.1">
    <property type="nucleotide sequence ID" value="NZ_SWMS01000011.1"/>
</dbReference>
<name>A0ABY2S1X8_9PSEU</name>
<dbReference type="PANTHER" id="PTHR34075">
    <property type="entry name" value="BLR3430 PROTEIN"/>
    <property type="match status" value="1"/>
</dbReference>
<dbReference type="Gene3D" id="6.10.30.10">
    <property type="match status" value="1"/>
</dbReference>
<feature type="domain" description="ChsH2 rubredoxin-like zinc ribbon" evidence="2">
    <location>
        <begin position="33"/>
        <end position="66"/>
    </location>
</feature>
<keyword evidence="4" id="KW-1185">Reference proteome</keyword>
<dbReference type="InterPro" id="IPR012340">
    <property type="entry name" value="NA-bd_OB-fold"/>
</dbReference>
<evidence type="ECO:0000313" key="4">
    <source>
        <dbReference type="Proteomes" id="UP000309992"/>
    </source>
</evidence>
<feature type="domain" description="ChsH2 C-terminal OB-fold" evidence="1">
    <location>
        <begin position="68"/>
        <end position="131"/>
    </location>
</feature>
<sequence length="149" mass="16364">MNRIPASTLEQEAAGLPLPLNGEDPLFAPHLRALAHGELLVRQCMSCRTKQWPPRPFCRHCQSEDFSWIQAPGAGTIASFSIAYRAFHPSYVDHLPAATALVDVEPGIRIAGRWVGELDELEIGANARLVVDDWAEHGVSAAWSRVEGQ</sequence>
<proteinExistence type="predicted"/>
<protein>
    <recommendedName>
        <fullName evidence="5">Zn-ribbon domain-containing OB-fold protein</fullName>
    </recommendedName>
</protein>
<comment type="caution">
    <text evidence="3">The sequence shown here is derived from an EMBL/GenBank/DDBJ whole genome shotgun (WGS) entry which is preliminary data.</text>
</comment>
<dbReference type="InterPro" id="IPR052513">
    <property type="entry name" value="Thioester_dehydratase-like"/>
</dbReference>
<evidence type="ECO:0000259" key="1">
    <source>
        <dbReference type="Pfam" id="PF01796"/>
    </source>
</evidence>
<dbReference type="EMBL" id="SWMS01000011">
    <property type="protein sequence ID" value="TKG69218.1"/>
    <property type="molecule type" value="Genomic_DNA"/>
</dbReference>
<evidence type="ECO:0008006" key="5">
    <source>
        <dbReference type="Google" id="ProtNLM"/>
    </source>
</evidence>
<dbReference type="Pfam" id="PF12172">
    <property type="entry name" value="zf-ChsH2"/>
    <property type="match status" value="1"/>
</dbReference>
<dbReference type="InterPro" id="IPR022002">
    <property type="entry name" value="ChsH2_Znr"/>
</dbReference>
<evidence type="ECO:0000313" key="3">
    <source>
        <dbReference type="EMBL" id="TKG69218.1"/>
    </source>
</evidence>
<reference evidence="3 4" key="1">
    <citation type="journal article" date="2015" name="Antonie Van Leeuwenhoek">
        <title>Prauserella endophytica sp. nov., an endophytic actinobacterium isolated from Tamarix taklamakanensis.</title>
        <authorList>
            <person name="Liu J.M."/>
            <person name="Habden X."/>
            <person name="Guo L."/>
            <person name="Tuo L."/>
            <person name="Jiang Z.K."/>
            <person name="Liu S.W."/>
            <person name="Liu X.F."/>
            <person name="Chen L."/>
            <person name="Li R.F."/>
            <person name="Zhang Y.Q."/>
            <person name="Sun C.H."/>
        </authorList>
    </citation>
    <scope>NUCLEOTIDE SEQUENCE [LARGE SCALE GENOMIC DNA]</scope>
    <source>
        <strain evidence="3 4">CGMCC 4.7182</strain>
    </source>
</reference>
<dbReference type="SUPFAM" id="SSF50249">
    <property type="entry name" value="Nucleic acid-binding proteins"/>
    <property type="match status" value="1"/>
</dbReference>
<dbReference type="Proteomes" id="UP000309992">
    <property type="component" value="Unassembled WGS sequence"/>
</dbReference>
<gene>
    <name evidence="3" type="ORF">FCN18_20730</name>
</gene>
<dbReference type="PANTHER" id="PTHR34075:SF5">
    <property type="entry name" value="BLR3430 PROTEIN"/>
    <property type="match status" value="1"/>
</dbReference>
<accession>A0ABY2S1X8</accession>
<dbReference type="Pfam" id="PF01796">
    <property type="entry name" value="OB_ChsH2_C"/>
    <property type="match status" value="1"/>
</dbReference>